<dbReference type="AlphaFoldDB" id="A0A4R6XXT2"/>
<gene>
    <name evidence="1" type="ORF">C8D91_0150</name>
</gene>
<reference evidence="1 2" key="1">
    <citation type="submission" date="2019-03" db="EMBL/GenBank/DDBJ databases">
        <title>Genomic Encyclopedia of Type Strains, Phase IV (KMG-IV): sequencing the most valuable type-strain genomes for metagenomic binning, comparative biology and taxonomic classification.</title>
        <authorList>
            <person name="Goeker M."/>
        </authorList>
    </citation>
    <scope>NUCLEOTIDE SEQUENCE [LARGE SCALE GENOMIC DNA]</scope>
    <source>
        <strain evidence="1 2">DSM 25488</strain>
    </source>
</reference>
<evidence type="ECO:0000313" key="1">
    <source>
        <dbReference type="EMBL" id="TDR23290.1"/>
    </source>
</evidence>
<keyword evidence="2" id="KW-1185">Reference proteome</keyword>
<dbReference type="Pfam" id="PF07044">
    <property type="entry name" value="DUF1329"/>
    <property type="match status" value="1"/>
</dbReference>
<sequence>MNNMTDFRPTTLLTFLMFFVTGVEAKVSTEQAARLGQDLTPFGAIKKGDEPAGIPAWQDVKTTDPSEQVLFTITHDNYLQHEKHLTAGQIALFQTHPETFKMSIYPSHRTFAAPDWVYNNSKNNAITAELNPQKTGILNATGGIPFPIPQSALEVYFNHVARWRGVQLINHASDANVAEDGSFQLSSRESLIRYDYYLNDNPNPNRLFSAISKTTAPASRSGTGGLVIEPLDQIDEPRSAWLWDKGRRRVTRAPNFAYDQPISSANALRTADDTDMVNGAPDRFEWQLLEPRTVYIPYNNNRLADTALPYTDILKPGHINPALTRYEKHRVWVIRGTVKSEWRHLYSRRDFYIDEDSWSIAIADQYDKQGQLFRVSMAYLQQDPNMPGTFPVITVFHDLNSRKYHVMGLQNEAPKGNIYDAKLANDNIFTPNGLKRYVK</sequence>
<proteinExistence type="predicted"/>
<dbReference type="Proteomes" id="UP000295724">
    <property type="component" value="Unassembled WGS sequence"/>
</dbReference>
<dbReference type="RefSeq" id="WP_218961646.1">
    <property type="nucleotide sequence ID" value="NZ_NIHB01000001.1"/>
</dbReference>
<accession>A0A4R6XXT2</accession>
<dbReference type="Gene3D" id="2.50.20.10">
    <property type="entry name" value="Lipoprotein localisation LolA/LolB/LppX"/>
    <property type="match status" value="1"/>
</dbReference>
<dbReference type="EMBL" id="SNZB01000001">
    <property type="protein sequence ID" value="TDR23290.1"/>
    <property type="molecule type" value="Genomic_DNA"/>
</dbReference>
<dbReference type="CDD" id="cd16329">
    <property type="entry name" value="LolA_like"/>
    <property type="match status" value="1"/>
</dbReference>
<name>A0A4R6XXT2_9GAMM</name>
<comment type="caution">
    <text evidence="1">The sequence shown here is derived from an EMBL/GenBank/DDBJ whole genome shotgun (WGS) entry which is preliminary data.</text>
</comment>
<protein>
    <submittedName>
        <fullName evidence="1">Uncharacterized protein DUF1329</fullName>
    </submittedName>
</protein>
<evidence type="ECO:0000313" key="2">
    <source>
        <dbReference type="Proteomes" id="UP000295724"/>
    </source>
</evidence>
<dbReference type="InterPro" id="IPR010752">
    <property type="entry name" value="DUF1329"/>
</dbReference>
<organism evidence="1 2">
    <name type="scientific">Marinicella litoralis</name>
    <dbReference type="NCBI Taxonomy" id="644220"/>
    <lineage>
        <taxon>Bacteria</taxon>
        <taxon>Pseudomonadati</taxon>
        <taxon>Pseudomonadota</taxon>
        <taxon>Gammaproteobacteria</taxon>
        <taxon>Lysobacterales</taxon>
        <taxon>Marinicellaceae</taxon>
        <taxon>Marinicella</taxon>
    </lineage>
</organism>